<evidence type="ECO:0000256" key="4">
    <source>
        <dbReference type="ARBA" id="ARBA00022692"/>
    </source>
</evidence>
<evidence type="ECO:0000256" key="1">
    <source>
        <dbReference type="ARBA" id="ARBA00004127"/>
    </source>
</evidence>
<dbReference type="GO" id="GO:0005464">
    <property type="term" value="F:UDP-xylose transmembrane transporter activity"/>
    <property type="evidence" value="ECO:0007669"/>
    <property type="project" value="TreeGrafter"/>
</dbReference>
<dbReference type="InterPro" id="IPR037185">
    <property type="entry name" value="EmrE-like"/>
</dbReference>
<dbReference type="Pfam" id="PF08449">
    <property type="entry name" value="UAA"/>
    <property type="match status" value="1"/>
</dbReference>
<organism evidence="9 10">
    <name type="scientific">Macrolepiota fuliginosa MF-IS2</name>
    <dbReference type="NCBI Taxonomy" id="1400762"/>
    <lineage>
        <taxon>Eukaryota</taxon>
        <taxon>Fungi</taxon>
        <taxon>Dikarya</taxon>
        <taxon>Basidiomycota</taxon>
        <taxon>Agaricomycotina</taxon>
        <taxon>Agaricomycetes</taxon>
        <taxon>Agaricomycetidae</taxon>
        <taxon>Agaricales</taxon>
        <taxon>Agaricineae</taxon>
        <taxon>Agaricaceae</taxon>
        <taxon>Macrolepiota</taxon>
    </lineage>
</organism>
<dbReference type="NCBIfam" id="TIGR00803">
    <property type="entry name" value="nst"/>
    <property type="match status" value="1"/>
</dbReference>
<gene>
    <name evidence="9" type="ORF">P691DRAFT_716731</name>
</gene>
<evidence type="ECO:0000256" key="5">
    <source>
        <dbReference type="ARBA" id="ARBA00022989"/>
    </source>
</evidence>
<dbReference type="GO" id="GO:0005789">
    <property type="term" value="C:endoplasmic reticulum membrane"/>
    <property type="evidence" value="ECO:0007669"/>
    <property type="project" value="TreeGrafter"/>
</dbReference>
<feature type="transmembrane region" description="Helical" evidence="8">
    <location>
        <begin position="75"/>
        <end position="96"/>
    </location>
</feature>
<feature type="transmembrane region" description="Helical" evidence="8">
    <location>
        <begin position="172"/>
        <end position="191"/>
    </location>
</feature>
<keyword evidence="4 8" id="KW-0812">Transmembrane</keyword>
<feature type="transmembrane region" description="Helical" evidence="8">
    <location>
        <begin position="141"/>
        <end position="163"/>
    </location>
</feature>
<accession>A0A9P5XQ08</accession>
<proteinExistence type="predicted"/>
<dbReference type="OrthoDB" id="999962at2759"/>
<dbReference type="GO" id="GO:0005462">
    <property type="term" value="F:UDP-N-acetylglucosamine transmembrane transporter activity"/>
    <property type="evidence" value="ECO:0007669"/>
    <property type="project" value="TreeGrafter"/>
</dbReference>
<evidence type="ECO:0000256" key="2">
    <source>
        <dbReference type="ARBA" id="ARBA00022448"/>
    </source>
</evidence>
<evidence type="ECO:0000313" key="10">
    <source>
        <dbReference type="Proteomes" id="UP000807342"/>
    </source>
</evidence>
<dbReference type="EMBL" id="MU151052">
    <property type="protein sequence ID" value="KAF9454828.1"/>
    <property type="molecule type" value="Genomic_DNA"/>
</dbReference>
<dbReference type="SUPFAM" id="SSF103481">
    <property type="entry name" value="Multidrug resistance efflux transporter EmrE"/>
    <property type="match status" value="1"/>
</dbReference>
<evidence type="ECO:0000256" key="7">
    <source>
        <dbReference type="SAM" id="MobiDB-lite"/>
    </source>
</evidence>
<comment type="subcellular location">
    <subcellularLocation>
        <location evidence="1">Endomembrane system</location>
        <topology evidence="1">Multi-pass membrane protein</topology>
    </subcellularLocation>
</comment>
<dbReference type="InterPro" id="IPR013657">
    <property type="entry name" value="SCL35B1-4/HUT1"/>
</dbReference>
<evidence type="ECO:0000256" key="3">
    <source>
        <dbReference type="ARBA" id="ARBA00022597"/>
    </source>
</evidence>
<dbReference type="GO" id="GO:0000139">
    <property type="term" value="C:Golgi membrane"/>
    <property type="evidence" value="ECO:0007669"/>
    <property type="project" value="TreeGrafter"/>
</dbReference>
<keyword evidence="6 8" id="KW-0472">Membrane</keyword>
<name>A0A9P5XQ08_9AGAR</name>
<feature type="transmembrane region" description="Helical" evidence="8">
    <location>
        <begin position="211"/>
        <end position="231"/>
    </location>
</feature>
<evidence type="ECO:0000313" key="9">
    <source>
        <dbReference type="EMBL" id="KAF9454828.1"/>
    </source>
</evidence>
<dbReference type="Proteomes" id="UP000807342">
    <property type="component" value="Unassembled WGS sequence"/>
</dbReference>
<keyword evidence="10" id="KW-1185">Reference proteome</keyword>
<evidence type="ECO:0000256" key="8">
    <source>
        <dbReference type="SAM" id="Phobius"/>
    </source>
</evidence>
<keyword evidence="3" id="KW-0762">Sugar transport</keyword>
<dbReference type="AlphaFoldDB" id="A0A9P5XQ08"/>
<reference evidence="9" key="1">
    <citation type="submission" date="2020-11" db="EMBL/GenBank/DDBJ databases">
        <authorList>
            <consortium name="DOE Joint Genome Institute"/>
            <person name="Ahrendt S."/>
            <person name="Riley R."/>
            <person name="Andreopoulos W."/>
            <person name="Labutti K."/>
            <person name="Pangilinan J."/>
            <person name="Ruiz-Duenas F.J."/>
            <person name="Barrasa J.M."/>
            <person name="Sanchez-Garcia M."/>
            <person name="Camarero S."/>
            <person name="Miyauchi S."/>
            <person name="Serrano A."/>
            <person name="Linde D."/>
            <person name="Babiker R."/>
            <person name="Drula E."/>
            <person name="Ayuso-Fernandez I."/>
            <person name="Pacheco R."/>
            <person name="Padilla G."/>
            <person name="Ferreira P."/>
            <person name="Barriuso J."/>
            <person name="Kellner H."/>
            <person name="Castanera R."/>
            <person name="Alfaro M."/>
            <person name="Ramirez L."/>
            <person name="Pisabarro A.G."/>
            <person name="Kuo A."/>
            <person name="Tritt A."/>
            <person name="Lipzen A."/>
            <person name="He G."/>
            <person name="Yan M."/>
            <person name="Ng V."/>
            <person name="Cullen D."/>
            <person name="Martin F."/>
            <person name="Rosso M.-N."/>
            <person name="Henrissat B."/>
            <person name="Hibbett D."/>
            <person name="Martinez A.T."/>
            <person name="Grigoriev I.V."/>
        </authorList>
    </citation>
    <scope>NUCLEOTIDE SEQUENCE</scope>
    <source>
        <strain evidence="9">MF-IS2</strain>
    </source>
</reference>
<dbReference type="PANTHER" id="PTHR10778:SF4">
    <property type="entry name" value="NUCLEOTIDE SUGAR TRANSPORTER SLC35B4"/>
    <property type="match status" value="1"/>
</dbReference>
<feature type="compositionally biased region" description="Polar residues" evidence="7">
    <location>
        <begin position="7"/>
        <end position="27"/>
    </location>
</feature>
<protein>
    <submittedName>
        <fullName evidence="9">UAA transporter</fullName>
    </submittedName>
</protein>
<feature type="transmembrane region" description="Helical" evidence="8">
    <location>
        <begin position="37"/>
        <end position="63"/>
    </location>
</feature>
<dbReference type="PANTHER" id="PTHR10778">
    <property type="entry name" value="SOLUTE CARRIER FAMILY 35 MEMBER B"/>
    <property type="match status" value="1"/>
</dbReference>
<keyword evidence="5 8" id="KW-1133">Transmembrane helix</keyword>
<feature type="transmembrane region" description="Helical" evidence="8">
    <location>
        <begin position="117"/>
        <end position="135"/>
    </location>
</feature>
<keyword evidence="2" id="KW-0813">Transport</keyword>
<evidence type="ECO:0000256" key="6">
    <source>
        <dbReference type="ARBA" id="ARBA00023136"/>
    </source>
</evidence>
<feature type="region of interest" description="Disordered" evidence="7">
    <location>
        <begin position="1"/>
        <end position="27"/>
    </location>
</feature>
<comment type="caution">
    <text evidence="9">The sequence shown here is derived from an EMBL/GenBank/DDBJ whole genome shotgun (WGS) entry which is preliminary data.</text>
</comment>
<sequence length="365" mass="39806">MHRRRNTTATTAGDVSQESNGIPNSSGDAGVKKPLDVAVVAPALLDLYSVLGLVFGGCCTNVWAYEELLIINPRIGSALTFSQMLFITLQSLPSFLSFTKAHSLPRLKPRQVPLNQWGLQVLVLTAGSLLNNWAFAYKVPLTVQIVFRSGSLAVSMLFGYLFLKKKYTWRQILSITIVTLGVILATLRRPSSASSGIKITSPQTPDELRTYAIGIMMLIISLFCTGLLGLLQEKTYRKYGPCWREGVFYTHALSLPVFMFLGSDITQGVKSLSNAPSRSSALASYAMLAGNLVSQLICVSGVNRLSSQISSVSTHIVLTARKAISLCLSVWWFGNDWNAELAIGASMVFFGSILYTTGNSKEKQQ</sequence>